<gene>
    <name evidence="1" type="ORF">QE152_g6580</name>
</gene>
<accession>A0AAW1MHR6</accession>
<organism evidence="1 2">
    <name type="scientific">Popillia japonica</name>
    <name type="common">Japanese beetle</name>
    <dbReference type="NCBI Taxonomy" id="7064"/>
    <lineage>
        <taxon>Eukaryota</taxon>
        <taxon>Metazoa</taxon>
        <taxon>Ecdysozoa</taxon>
        <taxon>Arthropoda</taxon>
        <taxon>Hexapoda</taxon>
        <taxon>Insecta</taxon>
        <taxon>Pterygota</taxon>
        <taxon>Neoptera</taxon>
        <taxon>Endopterygota</taxon>
        <taxon>Coleoptera</taxon>
        <taxon>Polyphaga</taxon>
        <taxon>Scarabaeiformia</taxon>
        <taxon>Scarabaeidae</taxon>
        <taxon>Rutelinae</taxon>
        <taxon>Popillia</taxon>
    </lineage>
</organism>
<dbReference type="PANTHER" id="PTHR45913">
    <property type="entry name" value="EPM2A-INTERACTING PROTEIN 1"/>
    <property type="match status" value="1"/>
</dbReference>
<keyword evidence="2" id="KW-1185">Reference proteome</keyword>
<name>A0AAW1MHR6_POPJA</name>
<protein>
    <recommendedName>
        <fullName evidence="3">HAT C-terminal dimerisation domain-containing protein</fullName>
    </recommendedName>
</protein>
<dbReference type="PANTHER" id="PTHR45913:SF21">
    <property type="entry name" value="DUF4371 DOMAIN-CONTAINING PROTEIN"/>
    <property type="match status" value="1"/>
</dbReference>
<dbReference type="InterPro" id="IPR012337">
    <property type="entry name" value="RNaseH-like_sf"/>
</dbReference>
<reference evidence="1 2" key="1">
    <citation type="journal article" date="2024" name="BMC Genomics">
        <title>De novo assembly and annotation of Popillia japonica's genome with initial clues to its potential as an invasive pest.</title>
        <authorList>
            <person name="Cucini C."/>
            <person name="Boschi S."/>
            <person name="Funari R."/>
            <person name="Cardaioli E."/>
            <person name="Iannotti N."/>
            <person name="Marturano G."/>
            <person name="Paoli F."/>
            <person name="Bruttini M."/>
            <person name="Carapelli A."/>
            <person name="Frati F."/>
            <person name="Nardi F."/>
        </authorList>
    </citation>
    <scope>NUCLEOTIDE SEQUENCE [LARGE SCALE GENOMIC DNA]</scope>
    <source>
        <strain evidence="1">DMR45628</strain>
    </source>
</reference>
<evidence type="ECO:0000313" key="2">
    <source>
        <dbReference type="Proteomes" id="UP001458880"/>
    </source>
</evidence>
<proteinExistence type="predicted"/>
<dbReference type="EMBL" id="JASPKY010000045">
    <property type="protein sequence ID" value="KAK9745779.1"/>
    <property type="molecule type" value="Genomic_DNA"/>
</dbReference>
<dbReference type="AlphaFoldDB" id="A0AAW1MHR6"/>
<dbReference type="Proteomes" id="UP001458880">
    <property type="component" value="Unassembled WGS sequence"/>
</dbReference>
<evidence type="ECO:0000313" key="1">
    <source>
        <dbReference type="EMBL" id="KAK9745779.1"/>
    </source>
</evidence>
<dbReference type="SUPFAM" id="SSF53098">
    <property type="entry name" value="Ribonuclease H-like"/>
    <property type="match status" value="1"/>
</dbReference>
<sequence>MASYLKEYLEEIRKRFIDLETIRGCCFTLLENPWHDDLKFCQFGFNNAQLINEIRELKHDTQLIAEFIEHSEKKECVQFWRCVPNTHKSLRDCAQFILTLEKKECVQFWRCVPNTHKSLRDCAQFILTLFPSTYLCAASFSKMNFLRSKYRNRLSSHLEDTMRIACSPKDANIDEVANKVHHKPHSLNNQTFLFS</sequence>
<comment type="caution">
    <text evidence="1">The sequence shown here is derived from an EMBL/GenBank/DDBJ whole genome shotgun (WGS) entry which is preliminary data.</text>
</comment>
<evidence type="ECO:0008006" key="3">
    <source>
        <dbReference type="Google" id="ProtNLM"/>
    </source>
</evidence>